<dbReference type="GO" id="GO:0006351">
    <property type="term" value="P:DNA-templated transcription"/>
    <property type="evidence" value="ECO:0007669"/>
    <property type="project" value="UniProtKB-UniRule"/>
</dbReference>
<evidence type="ECO:0000259" key="11">
    <source>
        <dbReference type="SMART" id="SM00663"/>
    </source>
</evidence>
<feature type="binding site" evidence="8">
    <location>
        <position position="133"/>
    </location>
    <ligand>
        <name>Zn(2+)</name>
        <dbReference type="ChEBI" id="CHEBI:29105"/>
    </ligand>
</feature>
<evidence type="ECO:0000256" key="10">
    <source>
        <dbReference type="SAM" id="SignalP"/>
    </source>
</evidence>
<feature type="binding site" evidence="8">
    <location>
        <position position="112"/>
    </location>
    <ligand>
        <name>Zn(2+)</name>
        <dbReference type="ChEBI" id="CHEBI:29105"/>
    </ligand>
</feature>
<keyword evidence="12" id="KW-0150">Chloroplast</keyword>
<dbReference type="GO" id="GO:0000287">
    <property type="term" value="F:magnesium ion binding"/>
    <property type="evidence" value="ECO:0007669"/>
    <property type="project" value="UniProtKB-UniRule"/>
</dbReference>
<keyword evidence="5 8" id="KW-0548">Nucleotidyltransferase</keyword>
<reference evidence="12" key="1">
    <citation type="submission" date="2020-08" db="EMBL/GenBank/DDBJ databases">
        <title>DNAmark Project.</title>
        <authorList>
            <person name="Langkjaer E."/>
        </authorList>
    </citation>
    <scope>NUCLEOTIDE SEQUENCE</scope>
    <source>
        <strain evidence="12">DM120</strain>
    </source>
</reference>
<evidence type="ECO:0000256" key="1">
    <source>
        <dbReference type="ARBA" id="ARBA00004026"/>
    </source>
</evidence>
<dbReference type="InterPro" id="IPR044893">
    <property type="entry name" value="RNA_pol_Rpb1_clamp_domain"/>
</dbReference>
<dbReference type="InterPro" id="IPR045867">
    <property type="entry name" value="DNA-dir_RpoC_beta_prime"/>
</dbReference>
<evidence type="ECO:0000256" key="4">
    <source>
        <dbReference type="ARBA" id="ARBA00022679"/>
    </source>
</evidence>
<keyword evidence="12" id="KW-0934">Plastid</keyword>
<keyword evidence="3 8" id="KW-0240">DNA-directed RNA polymerase</keyword>
<geneLocation type="chloroplast" evidence="12"/>
<comment type="function">
    <text evidence="1 8 9">DNA-dependent RNA polymerase catalyzes the transcription of DNA into RNA using the four ribonucleoside triphosphates as substrates.</text>
</comment>
<dbReference type="InterPro" id="IPR006592">
    <property type="entry name" value="RNA_pol_N"/>
</dbReference>
<feature type="binding site" evidence="8">
    <location>
        <position position="130"/>
    </location>
    <ligand>
        <name>Zn(2+)</name>
        <dbReference type="ChEBI" id="CHEBI:29105"/>
    </ligand>
</feature>
<name>A0A7M2BUA7_9VIRI</name>
<comment type="similarity">
    <text evidence="2 8">Belongs to the RNA polymerase beta' chain family. RpoC1 subfamily.</text>
</comment>
<dbReference type="GO" id="GO:0000428">
    <property type="term" value="C:DNA-directed RNA polymerase complex"/>
    <property type="evidence" value="ECO:0007669"/>
    <property type="project" value="UniProtKB-KW"/>
</dbReference>
<dbReference type="SUPFAM" id="SSF64484">
    <property type="entry name" value="beta and beta-prime subunits of DNA dependent RNA-polymerase"/>
    <property type="match status" value="1"/>
</dbReference>
<feature type="domain" description="RNA polymerase N-terminal" evidence="11">
    <location>
        <begin position="397"/>
        <end position="680"/>
    </location>
</feature>
<dbReference type="SMART" id="SM00663">
    <property type="entry name" value="RPOLA_N"/>
    <property type="match status" value="1"/>
</dbReference>
<gene>
    <name evidence="8 12" type="primary">rpoC1</name>
</gene>
<evidence type="ECO:0000256" key="5">
    <source>
        <dbReference type="ARBA" id="ARBA00022695"/>
    </source>
</evidence>
<keyword evidence="8" id="KW-0479">Metal-binding</keyword>
<keyword evidence="4 8" id="KW-0808">Transferase</keyword>
<dbReference type="Pfam" id="PF04997">
    <property type="entry name" value="RNA_pol_Rpb1_1"/>
    <property type="match status" value="1"/>
</dbReference>
<dbReference type="GO" id="GO:0008270">
    <property type="term" value="F:zinc ion binding"/>
    <property type="evidence" value="ECO:0007669"/>
    <property type="project" value="UniProtKB-UniRule"/>
</dbReference>
<comment type="cofactor">
    <cofactor evidence="8">
        <name>Zn(2+)</name>
        <dbReference type="ChEBI" id="CHEBI:29105"/>
    </cofactor>
    <text evidence="8">Binds 1 Zn(2+) ion per subunit.</text>
</comment>
<dbReference type="InterPro" id="IPR042102">
    <property type="entry name" value="RNA_pol_Rpb1_3_sf"/>
</dbReference>
<comment type="cofactor">
    <cofactor evidence="8">
        <name>Mg(2+)</name>
        <dbReference type="ChEBI" id="CHEBI:18420"/>
    </cofactor>
    <text evidence="8">Binds 1 Mg(2+) ion per subunit.</text>
</comment>
<dbReference type="GO" id="GO:0003899">
    <property type="term" value="F:DNA-directed RNA polymerase activity"/>
    <property type="evidence" value="ECO:0007669"/>
    <property type="project" value="UniProtKB-UniRule"/>
</dbReference>
<dbReference type="PANTHER" id="PTHR19376:SF54">
    <property type="entry name" value="DNA-DIRECTED RNA POLYMERASE SUBUNIT BETA"/>
    <property type="match status" value="1"/>
</dbReference>
<organism evidence="12">
    <name type="scientific">Micrasterias rotata</name>
    <dbReference type="NCBI Taxonomy" id="130981"/>
    <lineage>
        <taxon>Eukaryota</taxon>
        <taxon>Viridiplantae</taxon>
        <taxon>Streptophyta</taxon>
        <taxon>Zygnematophyceae</taxon>
        <taxon>Zygnematophycidae</taxon>
        <taxon>Desmidiales</taxon>
        <taxon>Desmidiaceae</taxon>
        <taxon>Micrasterias</taxon>
    </lineage>
</organism>
<dbReference type="InterPro" id="IPR000722">
    <property type="entry name" value="RNA_pol_asu"/>
</dbReference>
<keyword evidence="8" id="KW-0460">Magnesium</keyword>
<dbReference type="PANTHER" id="PTHR19376">
    <property type="entry name" value="DNA-DIRECTED RNA POLYMERASE"/>
    <property type="match status" value="1"/>
</dbReference>
<dbReference type="InterPro" id="IPR034678">
    <property type="entry name" value="RNApol_RpoC1"/>
</dbReference>
<sequence length="881" mass="100880">MPSKILAIIFMIYSNILRTSSLRASGAGSGWEQKSLFRKEDFNLQEGPKGQNLRIGLASPEQIRKWAERILPNGESVGRVLRPHTIHYQTHKPETDGLFCERIFGPIKSGFCSCGKYKGPRPEGDSPPFCEQCGVELTDSRVRRHRMGYIQLASPVTHVWYLKNRPSVISHLLEMPLKDVESLVYCGSFILGPGTYSKFRLLGTLRIGTHERAYKRILTRKRLRARKHFFQTKPNPSDPLSIKIRQNNPEAAQLGPEGRQTSIKLSQRIILARKRLLKMASKPILEPKLICNKFYVPWRIALELFLSKWYRDCESREIITGGYGIQRMLINLNLQNKLVSLQKNWEKVVEQTEKMWFPVSGKYKNSEHSADIQREKRLIIRSSKIIRDLIQSKTQPEWMVLSVLPVLPPDLRPIVELREGLLITSDLNELYRKVLFRNEDLSIWLSYQGTLVLSGLLARLQRASLQRAVDALLANGMASSTFRDYNKRAYKSFSALIKGKKGRFRENLLGKRVDYSGRSVIVVGPLLALHECGLPREMALELFQPFIIRELIAKQLAPNLRAAKSMIQNKEPIIWKVLQVIVQNRLVLLNRAPTLHRLGIQAFQPVLVGERAIHLHPLVCAGFNADFDGDQMAVHIPLSWEAQVEARILMWSPSNLLSPATGRAVAVPSQDMLLGLYVLTLEGSIGIYGNRHLFEQPADLRSLLSTKLHELKEDEEHQTLRASRYITGSVKKDKQYQYMKDSHDASTYPDCMKNKSIDPLFKPRRPIFYNYDDVIISLQQGALPNLFCFLWLRWETKYPVVSSRKGPIEYQFDSSGNSVNIYENSYIKKNQKARRVSKYILTTAGRVLFNQQIQQSIQEHFTSLRTEGPALNASTFPIKES</sequence>
<feature type="signal peptide" evidence="10">
    <location>
        <begin position="1"/>
        <end position="21"/>
    </location>
</feature>
<evidence type="ECO:0000256" key="2">
    <source>
        <dbReference type="ARBA" id="ARBA00007207"/>
    </source>
</evidence>
<comment type="subunit">
    <text evidence="8">In plastids the minimal PEP RNA polymerase catalytic core is composed of four subunits: alpha, beta, beta', and beta''. When a (nuclear-encoded) sigma factor is associated with the core the holoenzyme is formed, which can initiate transcription.</text>
</comment>
<feature type="chain" id="PRO_5029753843" description="DNA-directed RNA polymerase subunit beta'" evidence="10">
    <location>
        <begin position="22"/>
        <end position="881"/>
    </location>
</feature>
<dbReference type="InterPro" id="IPR007080">
    <property type="entry name" value="RNA_pol_Rpb1_1"/>
</dbReference>
<feature type="binding site" evidence="8">
    <location>
        <position position="114"/>
    </location>
    <ligand>
        <name>Zn(2+)</name>
        <dbReference type="ChEBI" id="CHEBI:29105"/>
    </ligand>
</feature>
<dbReference type="Gene3D" id="1.10.274.100">
    <property type="entry name" value="RNA polymerase Rpb1, domain 3"/>
    <property type="match status" value="1"/>
</dbReference>
<dbReference type="GO" id="GO:0003677">
    <property type="term" value="F:DNA binding"/>
    <property type="evidence" value="ECO:0007669"/>
    <property type="project" value="UniProtKB-UniRule"/>
</dbReference>
<comment type="subcellular location">
    <subcellularLocation>
        <location evidence="8">Plastid</location>
        <location evidence="8">Chloroplast</location>
    </subcellularLocation>
</comment>
<dbReference type="Gene3D" id="1.10.40.90">
    <property type="match status" value="1"/>
</dbReference>
<evidence type="ECO:0000256" key="3">
    <source>
        <dbReference type="ARBA" id="ARBA00022478"/>
    </source>
</evidence>
<accession>A0A7M2BUA7</accession>
<protein>
    <recommendedName>
        <fullName evidence="8">DNA-directed RNA polymerase subunit beta'</fullName>
        <ecNumber evidence="8">2.7.7.6</ecNumber>
    </recommendedName>
    <alternativeName>
        <fullName evidence="8">PEP</fullName>
    </alternativeName>
    <alternativeName>
        <fullName evidence="8">Plastid-encoded RNA polymerase subunit beta'</fullName>
        <shortName evidence="8">RNA polymerase subunit beta'</shortName>
    </alternativeName>
</protein>
<dbReference type="Gene3D" id="2.40.40.20">
    <property type="match status" value="1"/>
</dbReference>
<dbReference type="Gene3D" id="4.10.860.120">
    <property type="entry name" value="RNA polymerase II, clamp domain"/>
    <property type="match status" value="1"/>
</dbReference>
<evidence type="ECO:0000256" key="8">
    <source>
        <dbReference type="HAMAP-Rule" id="MF_01323"/>
    </source>
</evidence>
<feature type="binding site" evidence="8">
    <location>
        <position position="630"/>
    </location>
    <ligand>
        <name>Mg(2+)</name>
        <dbReference type="ChEBI" id="CHEBI:18420"/>
    </ligand>
</feature>
<feature type="binding site" evidence="8">
    <location>
        <position position="628"/>
    </location>
    <ligand>
        <name>Mg(2+)</name>
        <dbReference type="ChEBI" id="CHEBI:18420"/>
    </ligand>
</feature>
<evidence type="ECO:0000313" key="12">
    <source>
        <dbReference type="EMBL" id="QOT13810.1"/>
    </source>
</evidence>
<dbReference type="AlphaFoldDB" id="A0A7M2BUA7"/>
<keyword evidence="10" id="KW-0732">Signal</keyword>
<evidence type="ECO:0000256" key="7">
    <source>
        <dbReference type="ARBA" id="ARBA00048552"/>
    </source>
</evidence>
<comment type="catalytic activity">
    <reaction evidence="7 8 9">
        <text>RNA(n) + a ribonucleoside 5'-triphosphate = RNA(n+1) + diphosphate</text>
        <dbReference type="Rhea" id="RHEA:21248"/>
        <dbReference type="Rhea" id="RHEA-COMP:14527"/>
        <dbReference type="Rhea" id="RHEA-COMP:17342"/>
        <dbReference type="ChEBI" id="CHEBI:33019"/>
        <dbReference type="ChEBI" id="CHEBI:61557"/>
        <dbReference type="ChEBI" id="CHEBI:140395"/>
        <dbReference type="EC" id="2.7.7.6"/>
    </reaction>
</comment>
<proteinExistence type="inferred from homology"/>
<evidence type="ECO:0000256" key="6">
    <source>
        <dbReference type="ARBA" id="ARBA00023163"/>
    </source>
</evidence>
<dbReference type="HAMAP" id="MF_01323">
    <property type="entry name" value="RNApol_bact_RpoC1"/>
    <property type="match status" value="1"/>
</dbReference>
<evidence type="ECO:0000256" key="9">
    <source>
        <dbReference type="RuleBase" id="RU004279"/>
    </source>
</evidence>
<keyword evidence="8" id="KW-0862">Zinc</keyword>
<dbReference type="EC" id="2.7.7.6" evidence="8"/>
<dbReference type="GO" id="GO:0009507">
    <property type="term" value="C:chloroplast"/>
    <property type="evidence" value="ECO:0007669"/>
    <property type="project" value="UniProtKB-SubCell"/>
</dbReference>
<feature type="binding site" evidence="8">
    <location>
        <position position="626"/>
    </location>
    <ligand>
        <name>Mg(2+)</name>
        <dbReference type="ChEBI" id="CHEBI:18420"/>
    </ligand>
</feature>
<keyword evidence="6 8" id="KW-0804">Transcription</keyword>
<dbReference type="Pfam" id="PF00623">
    <property type="entry name" value="RNA_pol_Rpb1_2"/>
    <property type="match status" value="2"/>
</dbReference>
<dbReference type="EMBL" id="MT883626">
    <property type="protein sequence ID" value="QOT13810.1"/>
    <property type="molecule type" value="Genomic_DNA"/>
</dbReference>